<sequence>MNIQDIVDELATALGRSVVISDLNHRPVAASAQGEVIDEIRLQTLLQRRTPPEARALVEGLRVAEARQPVRVDLEPLGGLERLAIPVRDEAGPLCILWLITGSLPPLTAAHYAALDAALLLVREELSCRLPADDSSARSAVIGRLLSDDPATAHRAFKDAVTNLWLERGPGTLVVAVMLDSGSGAVERVAFGRQLDARRTQGIFYLGERGVTQLFAVRAADSAAVVEQITTEAAARSLTVRAIGTARHARQADDLRGTVDQAVTAAETVLPLPQFGGVADISELGTWLMLSSIRADGAQVALFSPAAYTLCADGDALQRQTVETYLDVGSQVKHACERLHIHRTTLYYRLENMPPVVKEALNDGVARSTLHLGLKLIRFLETTGRF</sequence>
<dbReference type="PANTHER" id="PTHR33744:SF1">
    <property type="entry name" value="DNA-BINDING TRANSCRIPTIONAL ACTIVATOR ADER"/>
    <property type="match status" value="1"/>
</dbReference>
<dbReference type="Proteomes" id="UP001165586">
    <property type="component" value="Unassembled WGS sequence"/>
</dbReference>
<dbReference type="EMBL" id="JANLCJ010000001">
    <property type="protein sequence ID" value="MCS5732787.1"/>
    <property type="molecule type" value="Genomic_DNA"/>
</dbReference>
<name>A0ABT2GXX9_9MICO</name>
<dbReference type="Pfam" id="PF13556">
    <property type="entry name" value="HTH_30"/>
    <property type="match status" value="1"/>
</dbReference>
<gene>
    <name evidence="2" type="ORF">N1032_03400</name>
</gene>
<feature type="domain" description="PucR C-terminal helix-turn-helix" evidence="1">
    <location>
        <begin position="320"/>
        <end position="375"/>
    </location>
</feature>
<dbReference type="InterPro" id="IPR051448">
    <property type="entry name" value="CdaR-like_regulators"/>
</dbReference>
<evidence type="ECO:0000313" key="2">
    <source>
        <dbReference type="EMBL" id="MCS5732787.1"/>
    </source>
</evidence>
<dbReference type="Gene3D" id="1.10.10.2840">
    <property type="entry name" value="PucR C-terminal helix-turn-helix domain"/>
    <property type="match status" value="1"/>
</dbReference>
<dbReference type="InterPro" id="IPR025736">
    <property type="entry name" value="PucR_C-HTH_dom"/>
</dbReference>
<dbReference type="PANTHER" id="PTHR33744">
    <property type="entry name" value="CARBOHYDRATE DIACID REGULATOR"/>
    <property type="match status" value="1"/>
</dbReference>
<proteinExistence type="predicted"/>
<dbReference type="InterPro" id="IPR042070">
    <property type="entry name" value="PucR_C-HTH_sf"/>
</dbReference>
<reference evidence="2" key="1">
    <citation type="submission" date="2022-08" db="EMBL/GenBank/DDBJ databases">
        <authorList>
            <person name="Deng Y."/>
            <person name="Han X.-F."/>
            <person name="Zhang Y.-Q."/>
        </authorList>
    </citation>
    <scope>NUCLEOTIDE SEQUENCE</scope>
    <source>
        <strain evidence="2">CPCC 203386</strain>
    </source>
</reference>
<dbReference type="RefSeq" id="WP_259537441.1">
    <property type="nucleotide sequence ID" value="NZ_JANLCJ010000001.1"/>
</dbReference>
<keyword evidence="3" id="KW-1185">Reference proteome</keyword>
<comment type="caution">
    <text evidence="2">The sequence shown here is derived from an EMBL/GenBank/DDBJ whole genome shotgun (WGS) entry which is preliminary data.</text>
</comment>
<evidence type="ECO:0000259" key="1">
    <source>
        <dbReference type="Pfam" id="PF13556"/>
    </source>
</evidence>
<accession>A0ABT2GXX9</accession>
<organism evidence="2 3">
    <name type="scientific">Herbiconiux daphne</name>
    <dbReference type="NCBI Taxonomy" id="2970914"/>
    <lineage>
        <taxon>Bacteria</taxon>
        <taxon>Bacillati</taxon>
        <taxon>Actinomycetota</taxon>
        <taxon>Actinomycetes</taxon>
        <taxon>Micrococcales</taxon>
        <taxon>Microbacteriaceae</taxon>
        <taxon>Herbiconiux</taxon>
    </lineage>
</organism>
<evidence type="ECO:0000313" key="3">
    <source>
        <dbReference type="Proteomes" id="UP001165586"/>
    </source>
</evidence>
<protein>
    <submittedName>
        <fullName evidence="2">Helix-turn-helix domain-containing protein</fullName>
    </submittedName>
</protein>